<protein>
    <submittedName>
        <fullName evidence="1">Unnamed protein product</fullName>
    </submittedName>
</protein>
<evidence type="ECO:0000313" key="2">
    <source>
        <dbReference type="Proteomes" id="UP001165064"/>
    </source>
</evidence>
<name>A0ACB5SRW6_AMBMO</name>
<evidence type="ECO:0000313" key="1">
    <source>
        <dbReference type="EMBL" id="GME70689.1"/>
    </source>
</evidence>
<gene>
    <name evidence="1" type="ORF">Amon02_000028900</name>
</gene>
<keyword evidence="2" id="KW-1185">Reference proteome</keyword>
<comment type="caution">
    <text evidence="1">The sequence shown here is derived from an EMBL/GenBank/DDBJ whole genome shotgun (WGS) entry which is preliminary data.</text>
</comment>
<reference evidence="1" key="1">
    <citation type="submission" date="2023-04" db="EMBL/GenBank/DDBJ databases">
        <title>Ambrosiozyma monospora NBRC 10751.</title>
        <authorList>
            <person name="Ichikawa N."/>
            <person name="Sato H."/>
            <person name="Tonouchi N."/>
        </authorList>
    </citation>
    <scope>NUCLEOTIDE SEQUENCE</scope>
    <source>
        <strain evidence="1">NBRC 10751</strain>
    </source>
</reference>
<dbReference type="EMBL" id="BSXS01000079">
    <property type="protein sequence ID" value="GME70689.1"/>
    <property type="molecule type" value="Genomic_DNA"/>
</dbReference>
<accession>A0ACB5SRW6</accession>
<sequence length="369" mass="37735">MLSQKILILLLSSMLAHTAPTADSGSGTAALYGQCGGSNWSGATQCADGATCVSQNPYYSQCIQTDGGSNDAASTTKVTTAASSTATAAAHDQSTASSKAGTVAAAVASDNSGSSTGTESDSESASQSSNSNLSSSLSSSSSSNSSSGSNIQTVSGGVTGSNGKTTYYWDCCSPSFVWAGQYSSLKTAVIGCDSNDKSLEPANTLKSGCESGGNTFSCSDQHAFSISDDLAYGFAAGKLTEMTTDEMACTCFNLTFTSSAIAGKQMVVQVTNTGEYSDDHHFDLAMPGGGVGGYPDGCTNEFGSGYTWGKTYGGISSLSDCDNIPEILQEGCRFRFQWLQGADNPTVSYEQVVCPSELTSISGCTRNDE</sequence>
<organism evidence="1 2">
    <name type="scientific">Ambrosiozyma monospora</name>
    <name type="common">Yeast</name>
    <name type="synonym">Endomycopsis monosporus</name>
    <dbReference type="NCBI Taxonomy" id="43982"/>
    <lineage>
        <taxon>Eukaryota</taxon>
        <taxon>Fungi</taxon>
        <taxon>Dikarya</taxon>
        <taxon>Ascomycota</taxon>
        <taxon>Saccharomycotina</taxon>
        <taxon>Pichiomycetes</taxon>
        <taxon>Pichiales</taxon>
        <taxon>Pichiaceae</taxon>
        <taxon>Ambrosiozyma</taxon>
    </lineage>
</organism>
<proteinExistence type="predicted"/>
<dbReference type="Proteomes" id="UP001165064">
    <property type="component" value="Unassembled WGS sequence"/>
</dbReference>